<dbReference type="RefSeq" id="WP_097107514.1">
    <property type="nucleotide sequence ID" value="NZ_OCMU01000004.1"/>
</dbReference>
<sequence length="352" mass="39954">MGSFFESVTDKAQTGSIKPQTFSGSGSDPDALIPVSEFIKYVEAFEQEYPNFSPEQTLTYIRQWYYNSVLGIEGLKFRTLIPDAGIITAPPPIWVDRNRFFQSVQHLKAKADENGVQDNPSPYLVEPSGEKIDIGHAFLGLDALIHRRTEAPYTTFGIPNIDPANWVADLAVAIQWITKHEDNGKPDTSAPKKAASLVKPYLDEYYKMSAPDPDLLGDADSFGLWLQWSTRPRRVLSQVLRSYYLGDSVDTLTVKRRWQIFCKFPDPKDSLVMFPFTQSGNQISWDSSIIPRWTIRIERLTDLLIKGSEGVLTATWSSLSAPPPKQYRDTTKILSRFLDWLKLKLESEIQRP</sequence>
<evidence type="ECO:0000313" key="2">
    <source>
        <dbReference type="EMBL" id="SOD22624.1"/>
    </source>
</evidence>
<feature type="compositionally biased region" description="Polar residues" evidence="1">
    <location>
        <begin position="10"/>
        <end position="26"/>
    </location>
</feature>
<reference evidence="2 3" key="1">
    <citation type="submission" date="2017-09" db="EMBL/GenBank/DDBJ databases">
        <authorList>
            <person name="Ehlers B."/>
            <person name="Leendertz F.H."/>
        </authorList>
    </citation>
    <scope>NUCLEOTIDE SEQUENCE [LARGE SCALE GENOMIC DNA]</scope>
    <source>
        <strain evidence="2 3">Nm42</strain>
    </source>
</reference>
<evidence type="ECO:0000313" key="3">
    <source>
        <dbReference type="Proteomes" id="UP000219335"/>
    </source>
</evidence>
<dbReference type="EMBL" id="OCMU01000004">
    <property type="protein sequence ID" value="SOD22624.1"/>
    <property type="molecule type" value="Genomic_DNA"/>
</dbReference>
<name>A0A286AL63_9PROT</name>
<gene>
    <name evidence="2" type="ORF">SAMN06297164_3531</name>
</gene>
<feature type="region of interest" description="Disordered" evidence="1">
    <location>
        <begin position="1"/>
        <end position="29"/>
    </location>
</feature>
<evidence type="ECO:0000256" key="1">
    <source>
        <dbReference type="SAM" id="MobiDB-lite"/>
    </source>
</evidence>
<accession>A0A286AL63</accession>
<organism evidence="2 3">
    <name type="scientific">Nitrosomonas ureae</name>
    <dbReference type="NCBI Taxonomy" id="44577"/>
    <lineage>
        <taxon>Bacteria</taxon>
        <taxon>Pseudomonadati</taxon>
        <taxon>Pseudomonadota</taxon>
        <taxon>Betaproteobacteria</taxon>
        <taxon>Nitrosomonadales</taxon>
        <taxon>Nitrosomonadaceae</taxon>
        <taxon>Nitrosomonas</taxon>
    </lineage>
</organism>
<dbReference type="Proteomes" id="UP000219335">
    <property type="component" value="Unassembled WGS sequence"/>
</dbReference>
<dbReference type="AlphaFoldDB" id="A0A286AL63"/>
<protein>
    <submittedName>
        <fullName evidence="2">Uncharacterized protein</fullName>
    </submittedName>
</protein>
<proteinExistence type="predicted"/>